<dbReference type="Pfam" id="PF00665">
    <property type="entry name" value="rve"/>
    <property type="match status" value="1"/>
</dbReference>
<reference evidence="2 3" key="1">
    <citation type="journal article" date="2013" name="Biodegradation">
        <title>Occurrence of 4-tert-butylphenol (4-t-BP) biodegradation in an aquatic sample caused by the presence of Spirodela polyrrhiza and isolation of a 4-t-BP-utilizing bacterium.</title>
        <authorList>
            <person name="Ogata Y."/>
            <person name="Toyama T."/>
            <person name="Yu N."/>
            <person name="Wang X."/>
            <person name="Sei K."/>
            <person name="Ike M."/>
        </authorList>
    </citation>
    <scope>NUCLEOTIDE SEQUENCE [LARGE SCALE GENOMIC DNA]</scope>
    <source>
        <strain evidence="2 3">OMI</strain>
    </source>
</reference>
<dbReference type="InterPro" id="IPR036397">
    <property type="entry name" value="RNaseH_sf"/>
</dbReference>
<dbReference type="InterPro" id="IPR048020">
    <property type="entry name" value="Transpos_IS3"/>
</dbReference>
<proteinExistence type="predicted"/>
<sequence length="275" mass="31525">MIDRSHSLPLARQARELGISRGSVYYLPRPVSAADLTIMRRIDELHLEFPFAGSRMLRDLLRQEGIGIGRQHVATLMKKMAIEAIYRRPNTSKPMPGHKIYPYLLRKLPIVRPNQVWATDISYIPMARGFVYLVAIVDWFSRKVLAWRVSITMEADFCVEALEEALARFGKPEIFNTDQGSQFTSLAFTSVLHREEIAISMDGRGAWRDNVVVERLWRSVKYEEVYLRAYAAVSEARVSIGRYLNFYNARRPHSSLGARTPDQAYFDNLPLAMAA</sequence>
<accession>A0A292ZP60</accession>
<protein>
    <submittedName>
        <fullName evidence="2">Mobile element protein</fullName>
    </submittedName>
</protein>
<organism evidence="2 3">
    <name type="scientific">Sphingobium fuliginis (strain ATCC 27551)</name>
    <dbReference type="NCBI Taxonomy" id="336203"/>
    <lineage>
        <taxon>Bacteria</taxon>
        <taxon>Pseudomonadati</taxon>
        <taxon>Pseudomonadota</taxon>
        <taxon>Alphaproteobacteria</taxon>
        <taxon>Sphingomonadales</taxon>
        <taxon>Sphingomonadaceae</taxon>
        <taxon>Sphingobium</taxon>
    </lineage>
</organism>
<evidence type="ECO:0000259" key="1">
    <source>
        <dbReference type="PROSITE" id="PS50994"/>
    </source>
</evidence>
<dbReference type="PANTHER" id="PTHR46889:SF4">
    <property type="entry name" value="TRANSPOSASE INSO FOR INSERTION SEQUENCE ELEMENT IS911B-RELATED"/>
    <property type="match status" value="1"/>
</dbReference>
<feature type="domain" description="Integrase catalytic" evidence="1">
    <location>
        <begin position="109"/>
        <end position="269"/>
    </location>
</feature>
<dbReference type="AlphaFoldDB" id="A0A292ZP60"/>
<comment type="caution">
    <text evidence="2">The sequence shown here is derived from an EMBL/GenBank/DDBJ whole genome shotgun (WGS) entry which is preliminary data.</text>
</comment>
<dbReference type="GO" id="GO:0003676">
    <property type="term" value="F:nucleic acid binding"/>
    <property type="evidence" value="ECO:0007669"/>
    <property type="project" value="InterPro"/>
</dbReference>
<dbReference type="InterPro" id="IPR001584">
    <property type="entry name" value="Integrase_cat-core"/>
</dbReference>
<dbReference type="PANTHER" id="PTHR46889">
    <property type="entry name" value="TRANSPOSASE INSF FOR INSERTION SEQUENCE IS3B-RELATED"/>
    <property type="match status" value="1"/>
</dbReference>
<dbReference type="Gene3D" id="3.30.420.10">
    <property type="entry name" value="Ribonuclease H-like superfamily/Ribonuclease H"/>
    <property type="match status" value="1"/>
</dbReference>
<evidence type="ECO:0000313" key="2">
    <source>
        <dbReference type="EMBL" id="GAY24690.1"/>
    </source>
</evidence>
<dbReference type="SUPFAM" id="SSF53098">
    <property type="entry name" value="Ribonuclease H-like"/>
    <property type="match status" value="1"/>
</dbReference>
<dbReference type="NCBIfam" id="NF033516">
    <property type="entry name" value="transpos_IS3"/>
    <property type="match status" value="1"/>
</dbReference>
<reference evidence="2 3" key="2">
    <citation type="journal article" date="2013" name="Environ. Sci. Technol.">
        <title>The 4-tert-butylphenol-utilizing bacterium Sphingobium fuliginis OMI can degrade bisphenols via phenolic ring hydroxylation and meta-cleavage pathway.</title>
        <authorList>
            <person name="Ogata Y."/>
            <person name="Goda S."/>
            <person name="Toyama T."/>
            <person name="Sei K."/>
            <person name="Ike M."/>
        </authorList>
    </citation>
    <scope>NUCLEOTIDE SEQUENCE [LARGE SCALE GENOMIC DNA]</scope>
    <source>
        <strain evidence="2 3">OMI</strain>
    </source>
</reference>
<dbReference type="Proteomes" id="UP000221538">
    <property type="component" value="Unassembled WGS sequence"/>
</dbReference>
<dbReference type="InterPro" id="IPR012337">
    <property type="entry name" value="RNaseH-like_sf"/>
</dbReference>
<dbReference type="PROSITE" id="PS50994">
    <property type="entry name" value="INTEGRASE"/>
    <property type="match status" value="1"/>
</dbReference>
<dbReference type="EMBL" id="BEWI01000034">
    <property type="protein sequence ID" value="GAY24690.1"/>
    <property type="molecule type" value="Genomic_DNA"/>
</dbReference>
<evidence type="ECO:0000313" key="3">
    <source>
        <dbReference type="Proteomes" id="UP000221538"/>
    </source>
</evidence>
<gene>
    <name evidence="2" type="ORF">SFOMI_5275</name>
</gene>
<dbReference type="Pfam" id="PF13276">
    <property type="entry name" value="HTH_21"/>
    <property type="match status" value="1"/>
</dbReference>
<name>A0A292ZP60_SPHSA</name>
<dbReference type="InterPro" id="IPR050900">
    <property type="entry name" value="Transposase_IS3/IS150/IS904"/>
</dbReference>
<dbReference type="InterPro" id="IPR025948">
    <property type="entry name" value="HTH-like_dom"/>
</dbReference>
<dbReference type="GO" id="GO:0015074">
    <property type="term" value="P:DNA integration"/>
    <property type="evidence" value="ECO:0007669"/>
    <property type="project" value="InterPro"/>
</dbReference>